<proteinExistence type="predicted"/>
<name>A0ABT1SH13_9FIRM</name>
<accession>A0ABT1SH13</accession>
<dbReference type="Proteomes" id="UP001524478">
    <property type="component" value="Unassembled WGS sequence"/>
</dbReference>
<protein>
    <submittedName>
        <fullName evidence="2">Uncharacterized protein</fullName>
    </submittedName>
</protein>
<evidence type="ECO:0000256" key="1">
    <source>
        <dbReference type="SAM" id="MobiDB-lite"/>
    </source>
</evidence>
<feature type="compositionally biased region" description="Basic and acidic residues" evidence="1">
    <location>
        <begin position="219"/>
        <end position="241"/>
    </location>
</feature>
<keyword evidence="3" id="KW-1185">Reference proteome</keyword>
<reference evidence="2 3" key="1">
    <citation type="submission" date="2022-06" db="EMBL/GenBank/DDBJ databases">
        <title>Isolation of gut microbiota from human fecal samples.</title>
        <authorList>
            <person name="Pamer E.G."/>
            <person name="Barat B."/>
            <person name="Waligurski E."/>
            <person name="Medina S."/>
            <person name="Paddock L."/>
            <person name="Mostad J."/>
        </authorList>
    </citation>
    <scope>NUCLEOTIDE SEQUENCE [LARGE SCALE GENOMIC DNA]</scope>
    <source>
        <strain evidence="2 3">DFI.7.95</strain>
    </source>
</reference>
<feature type="compositionally biased region" description="Polar residues" evidence="1">
    <location>
        <begin position="255"/>
        <end position="272"/>
    </location>
</feature>
<organism evidence="2 3">
    <name type="scientific">Tissierella carlieri</name>
    <dbReference type="NCBI Taxonomy" id="689904"/>
    <lineage>
        <taxon>Bacteria</taxon>
        <taxon>Bacillati</taxon>
        <taxon>Bacillota</taxon>
        <taxon>Tissierellia</taxon>
        <taxon>Tissierellales</taxon>
        <taxon>Tissierellaceae</taxon>
        <taxon>Tissierella</taxon>
    </lineage>
</organism>
<evidence type="ECO:0000313" key="3">
    <source>
        <dbReference type="Proteomes" id="UP001524478"/>
    </source>
</evidence>
<dbReference type="EMBL" id="JANGAC010000030">
    <property type="protein sequence ID" value="MCQ4925765.1"/>
    <property type="molecule type" value="Genomic_DNA"/>
</dbReference>
<comment type="caution">
    <text evidence="2">The sequence shown here is derived from an EMBL/GenBank/DDBJ whole genome shotgun (WGS) entry which is preliminary data.</text>
</comment>
<feature type="region of interest" description="Disordered" evidence="1">
    <location>
        <begin position="219"/>
        <end position="298"/>
    </location>
</feature>
<sequence length="481" mass="55535">MGRYINKGTRSIAVFDKSKSPLVLEYLFDVSDTNGLDYTLLNIWKLNSENHQELMFALSKKWGIIEVSLEKLISKQIKELLASNYKMYLEDALEELESLPGYNYSTHNQYIKTVEDSIRYIVYLRCNLDLSELDNLYTLENISNFNTNRMTYELGYAASSISEEILRMIERKVQDIIKHIRSEEKNEEAISRIRIPGERWNNVSSNRGGEYAARKIRDDISQLSEGKPREAFHLADDERGSNGHMPSRGEGSEGEIQSTRETITGERSNTKPNGYIRKLSSQRYDKKGSRGNSAKGDSLQGQISFIPFDKLESQSEHDGDSFFMVEKHIKEEIIKLVLLSSTGFEGGKERVSTFFINNFDNKDRSEMLKKEYGLGGVSRSLEDGGYLYWNTIYVKVIEIRYEEEDLSFTETLSWNKVANKIQELIEIGEYLDEKVKKLREVDNNIELIEDEEIIEDITSSFDIDEKIGEINEKQNHIPIIQ</sequence>
<gene>
    <name evidence="2" type="ORF">NE686_21920</name>
</gene>
<evidence type="ECO:0000313" key="2">
    <source>
        <dbReference type="EMBL" id="MCQ4925765.1"/>
    </source>
</evidence>